<accession>A0AAU7BPZ5</accession>
<dbReference type="EMBL" id="CP157199">
    <property type="protein sequence ID" value="XBG60171.1"/>
    <property type="molecule type" value="Genomic_DNA"/>
</dbReference>
<name>A0AAU7BPZ5_9FLAO</name>
<keyword evidence="1" id="KW-1133">Transmembrane helix</keyword>
<organism evidence="2">
    <name type="scientific">Pontimicrobium sp. SW4</name>
    <dbReference type="NCBI Taxonomy" id="3153519"/>
    <lineage>
        <taxon>Bacteria</taxon>
        <taxon>Pseudomonadati</taxon>
        <taxon>Bacteroidota</taxon>
        <taxon>Flavobacteriia</taxon>
        <taxon>Flavobacteriales</taxon>
        <taxon>Flavobacteriaceae</taxon>
        <taxon>Pontimicrobium</taxon>
    </lineage>
</organism>
<evidence type="ECO:0008006" key="3">
    <source>
        <dbReference type="Google" id="ProtNLM"/>
    </source>
</evidence>
<feature type="transmembrane region" description="Helical" evidence="1">
    <location>
        <begin position="14"/>
        <end position="34"/>
    </location>
</feature>
<gene>
    <name evidence="2" type="ORF">ABGB03_09925</name>
</gene>
<keyword evidence="1" id="KW-0812">Transmembrane</keyword>
<keyword evidence="1" id="KW-0472">Membrane</keyword>
<protein>
    <recommendedName>
        <fullName evidence="3">DUF4760 domain-containing protein</fullName>
    </recommendedName>
</protein>
<evidence type="ECO:0000313" key="2">
    <source>
        <dbReference type="EMBL" id="XBG60171.1"/>
    </source>
</evidence>
<evidence type="ECO:0000256" key="1">
    <source>
        <dbReference type="SAM" id="Phobius"/>
    </source>
</evidence>
<proteinExistence type="predicted"/>
<reference evidence="2" key="1">
    <citation type="submission" date="2024-05" db="EMBL/GenBank/DDBJ databases">
        <title>Pontimicrobium maritimus sp. nov., isolated form sea water.</title>
        <authorList>
            <person name="Muhammad N."/>
            <person name="Vuong T.Q."/>
            <person name="Han H.L."/>
            <person name="Kim S.-G."/>
        </authorList>
    </citation>
    <scope>NUCLEOTIDE SEQUENCE</scope>
    <source>
        <strain evidence="2">SW4</strain>
    </source>
</reference>
<dbReference type="AlphaFoldDB" id="A0AAU7BPZ5"/>
<sequence length="198" mass="23454">MEFIFKILRENPEIGALFIATTFTAIGFIFKTWIDAILEGKRFKKEIKKIYWTERINAAKKASEYYYDHQELLSLMIHKIDVVLRQDGPGTLYETIQKTIEVISQRTVNPISFEHHHIHMFYDFDTEVLDQLNTESFNIIQELEKIEILESDSTESINDKLNEGRNLLTNLKSNHQKQKKIYKSYLNMINEDLSEFIK</sequence>
<dbReference type="RefSeq" id="WP_347922356.1">
    <property type="nucleotide sequence ID" value="NZ_CP157199.1"/>
</dbReference>